<dbReference type="Proteomes" id="UP000697710">
    <property type="component" value="Unassembled WGS sequence"/>
</dbReference>
<sequence length="533" mass="57831">MTSTSHRGQPHRNRSRRAPDSGPTRLRSALRIMLAPVLAVAFVSVPPAHADPTQQPLLHLEDFTYQGAFRLPTGTFGESSLDYSEGPFVVAPSRGSLFIVGHSHQQAVAEFGMPPLVASTILADLEMADPPVQPFRSVLDRTPDGNPQNLNRIGGLAIRQATQGWELIVNAYEYYDAPGDNTHTTAALRDLDDLSDSSVDGYFTVAGGAGHTSGWISEIPTEWRPLLGGSYLTGQSSGIPIISRTSVGPSAFAFDPTGFDGDPSEIIPTTTLLDFDLAHPLHEDLSNETGTNDLWTHLSRATYGFVAPGTRTYVTIGYSGGHASGVCYKCIQSNGHECGGYCAPDPDDYYQYYWLWDVNDLLAVKAGAMNPYDVRPYEYGAFPTPFENETEEIGGGSFDATAGLLYLTIQKADREQGTYANPPVVVAYSVANPVSDVEGTDTRPWVLLSAPRPNPVARASRVSLTVDRAQVATVTLHDVRGRRLGTLFQGRLEAGVTATWTIDRAGLSDGIYFVWARGETFLRTRRLVVTGRE</sequence>
<comment type="caution">
    <text evidence="2">The sequence shown here is derived from an EMBL/GenBank/DDBJ whole genome shotgun (WGS) entry which is preliminary data.</text>
</comment>
<organism evidence="2 3">
    <name type="scientific">Eiseniibacteriota bacterium</name>
    <dbReference type="NCBI Taxonomy" id="2212470"/>
    <lineage>
        <taxon>Bacteria</taxon>
        <taxon>Candidatus Eiseniibacteriota</taxon>
    </lineage>
</organism>
<feature type="region of interest" description="Disordered" evidence="1">
    <location>
        <begin position="1"/>
        <end position="24"/>
    </location>
</feature>
<evidence type="ECO:0000313" key="3">
    <source>
        <dbReference type="Proteomes" id="UP000697710"/>
    </source>
</evidence>
<accession>A0A956M251</accession>
<reference evidence="2" key="1">
    <citation type="submission" date="2020-04" db="EMBL/GenBank/DDBJ databases">
        <authorList>
            <person name="Zhang T."/>
        </authorList>
    </citation>
    <scope>NUCLEOTIDE SEQUENCE</scope>
    <source>
        <strain evidence="2">HKST-UBA01</strain>
    </source>
</reference>
<dbReference type="EMBL" id="JAGQHR010000865">
    <property type="protein sequence ID" value="MCA9729844.1"/>
    <property type="molecule type" value="Genomic_DNA"/>
</dbReference>
<reference evidence="2" key="2">
    <citation type="journal article" date="2021" name="Microbiome">
        <title>Successional dynamics and alternative stable states in a saline activated sludge microbial community over 9 years.</title>
        <authorList>
            <person name="Wang Y."/>
            <person name="Ye J."/>
            <person name="Ju F."/>
            <person name="Liu L."/>
            <person name="Boyd J.A."/>
            <person name="Deng Y."/>
            <person name="Parks D.H."/>
            <person name="Jiang X."/>
            <person name="Yin X."/>
            <person name="Woodcroft B.J."/>
            <person name="Tyson G.W."/>
            <person name="Hugenholtz P."/>
            <person name="Polz M.F."/>
            <person name="Zhang T."/>
        </authorList>
    </citation>
    <scope>NUCLEOTIDE SEQUENCE</scope>
    <source>
        <strain evidence="2">HKST-UBA01</strain>
    </source>
</reference>
<evidence type="ECO:0000313" key="2">
    <source>
        <dbReference type="EMBL" id="MCA9729844.1"/>
    </source>
</evidence>
<name>A0A956M251_UNCEI</name>
<gene>
    <name evidence="2" type="ORF">KC729_19325</name>
</gene>
<dbReference type="AlphaFoldDB" id="A0A956M251"/>
<proteinExistence type="predicted"/>
<evidence type="ECO:0000256" key="1">
    <source>
        <dbReference type="SAM" id="MobiDB-lite"/>
    </source>
</evidence>
<protein>
    <submittedName>
        <fullName evidence="2">T9SS type A sorting domain-containing protein</fullName>
    </submittedName>
</protein>